<evidence type="ECO:0000313" key="3">
    <source>
        <dbReference type="Proteomes" id="UP001196413"/>
    </source>
</evidence>
<feature type="compositionally biased region" description="Low complexity" evidence="1">
    <location>
        <begin position="306"/>
        <end position="322"/>
    </location>
</feature>
<reference evidence="2" key="1">
    <citation type="submission" date="2021-06" db="EMBL/GenBank/DDBJ databases">
        <title>Parelaphostrongylus tenuis whole genome reference sequence.</title>
        <authorList>
            <person name="Garwood T.J."/>
            <person name="Larsen P.A."/>
            <person name="Fountain-Jones N.M."/>
            <person name="Garbe J.R."/>
            <person name="Macchietto M.G."/>
            <person name="Kania S.A."/>
            <person name="Gerhold R.W."/>
            <person name="Richards J.E."/>
            <person name="Wolf T.M."/>
        </authorList>
    </citation>
    <scope>NUCLEOTIDE SEQUENCE</scope>
    <source>
        <strain evidence="2">MNPRO001-30</strain>
        <tissue evidence="2">Meninges</tissue>
    </source>
</reference>
<organism evidence="2 3">
    <name type="scientific">Parelaphostrongylus tenuis</name>
    <name type="common">Meningeal worm</name>
    <dbReference type="NCBI Taxonomy" id="148309"/>
    <lineage>
        <taxon>Eukaryota</taxon>
        <taxon>Metazoa</taxon>
        <taxon>Ecdysozoa</taxon>
        <taxon>Nematoda</taxon>
        <taxon>Chromadorea</taxon>
        <taxon>Rhabditida</taxon>
        <taxon>Rhabditina</taxon>
        <taxon>Rhabditomorpha</taxon>
        <taxon>Strongyloidea</taxon>
        <taxon>Metastrongylidae</taxon>
        <taxon>Parelaphostrongylus</taxon>
    </lineage>
</organism>
<evidence type="ECO:0000256" key="1">
    <source>
        <dbReference type="SAM" id="MobiDB-lite"/>
    </source>
</evidence>
<dbReference type="Proteomes" id="UP001196413">
    <property type="component" value="Unassembled WGS sequence"/>
</dbReference>
<keyword evidence="3" id="KW-1185">Reference proteome</keyword>
<gene>
    <name evidence="2" type="ORF">KIN20_023001</name>
</gene>
<evidence type="ECO:0000313" key="2">
    <source>
        <dbReference type="EMBL" id="KAJ1363191.1"/>
    </source>
</evidence>
<accession>A0AAD5QX43</accession>
<protein>
    <submittedName>
        <fullName evidence="2">Uncharacterized protein</fullName>
    </submittedName>
</protein>
<sequence length="373" mass="41025">MSHYDISRAENVNIPFIDSSDAYSTQKSINHEGSEGQSSLSEKTVNRIDVEAAERGTVAINNRNAAIPDDNSGTNARNKSGIDTTTADAVVMQNVEKFLEQKNVIGESSVTACDDFDHSSIDQRTRAESDMLRELSYEQVQTQAESLKMLHCDRLLGKEATSPSYSTEIPEKQSGKPAASQTKKHLLAAIAIPSGDASASITDNSQDRFSKNSEQAVDENRMHTIPIKIISATEEASFQDARNSKKIVNDKGAKNEALVPPPKPPIRHLSDDVAMDSVAFRATTPAPTPPPRRNSIMASALPPTPSLSIRSSYRRSSMASSRTNTMKYNISRGMLTFPTLPRNARPPTRGIHYLRNFSHDKIGRASKEIRFFF</sequence>
<feature type="region of interest" description="Disordered" evidence="1">
    <location>
        <begin position="25"/>
        <end position="44"/>
    </location>
</feature>
<proteinExistence type="predicted"/>
<comment type="caution">
    <text evidence="2">The sequence shown here is derived from an EMBL/GenBank/DDBJ whole genome shotgun (WGS) entry which is preliminary data.</text>
</comment>
<dbReference type="AlphaFoldDB" id="A0AAD5QX43"/>
<dbReference type="EMBL" id="JAHQIW010004635">
    <property type="protein sequence ID" value="KAJ1363191.1"/>
    <property type="molecule type" value="Genomic_DNA"/>
</dbReference>
<feature type="region of interest" description="Disordered" evidence="1">
    <location>
        <begin position="283"/>
        <end position="322"/>
    </location>
</feature>
<feature type="region of interest" description="Disordered" evidence="1">
    <location>
        <begin position="161"/>
        <end position="181"/>
    </location>
</feature>
<name>A0AAD5QX43_PARTN</name>